<organism evidence="1 2">
    <name type="scientific">Ralstonia phage P-PSG-11</name>
    <dbReference type="NCBI Taxonomy" id="2652430"/>
    <lineage>
        <taxon>Viruses</taxon>
        <taxon>Duplodnaviria</taxon>
        <taxon>Heunggongvirae</taxon>
        <taxon>Uroviricota</taxon>
        <taxon>Caudoviricetes</taxon>
        <taxon>Autographivirales</taxon>
        <taxon>Gyeongsanvirus</taxon>
        <taxon>Gyeongsanvirus PPSG11</taxon>
    </lineage>
</organism>
<evidence type="ECO:0000313" key="1">
    <source>
        <dbReference type="EMBL" id="QFP93711.1"/>
    </source>
</evidence>
<reference evidence="1 2" key="1">
    <citation type="submission" date="2019-08" db="EMBL/GenBank/DDBJ databases">
        <title>Six bacteriophages against potato bacterial diseases.</title>
        <authorList>
            <person name="Zhang X."/>
            <person name="Kering K."/>
        </authorList>
    </citation>
    <scope>NUCLEOTIDE SEQUENCE [LARGE SCALE GENOMIC DNA]</scope>
</reference>
<accession>A0A5P8D4Z8</accession>
<protein>
    <submittedName>
        <fullName evidence="1">Uncharacterized protein</fullName>
    </submittedName>
</protein>
<name>A0A5P8D4Z8_9CAUD</name>
<evidence type="ECO:0000313" key="2">
    <source>
        <dbReference type="Proteomes" id="UP000326262"/>
    </source>
</evidence>
<keyword evidence="2" id="KW-1185">Reference proteome</keyword>
<dbReference type="EMBL" id="MN270889">
    <property type="protein sequence ID" value="QFP93711.1"/>
    <property type="molecule type" value="Genomic_DNA"/>
</dbReference>
<proteinExistence type="predicted"/>
<sequence>MKQWRKAPNQGAVRMGRKFINTKRVLSKFEPRMVNHGSILLQRLMLRSGTWAL</sequence>
<dbReference type="Proteomes" id="UP000326262">
    <property type="component" value="Segment"/>
</dbReference>